<keyword evidence="4" id="KW-1185">Reference proteome</keyword>
<evidence type="ECO:0000256" key="1">
    <source>
        <dbReference type="SAM" id="MobiDB-lite"/>
    </source>
</evidence>
<sequence length="320" mass="36336">MSPDNSPPAKRQRVENAPITRSETWMDDGNVVLQAKNIQFRVHWSLLALHSSVFSDMRGLPQPTDQPTVEGCPVVELADDSVDVEYILKALYNPTFLAEEKLPFSAISALLRMGRKYDFRDLFSSAVKRLTSEFPSSFEEYERIESPVHGYTTMQYQAGIEFDIIALAKENNIMTVLPTVCFQVASRIPTPALCEGIQRPDGTIARLSPEYLTRCVAAREKLLRQQFQPGHTFGWARKWPFAPCSTANHCRKLRSSLQDNLIDTVIIGAFGQVSDLEDLKFCRTCREHIAESMAEGRKKMWELLPGFFNLPSWNELKNDV</sequence>
<feature type="region of interest" description="Disordered" evidence="1">
    <location>
        <begin position="1"/>
        <end position="20"/>
    </location>
</feature>
<dbReference type="PROSITE" id="PS50097">
    <property type="entry name" value="BTB"/>
    <property type="match status" value="1"/>
</dbReference>
<dbReference type="SUPFAM" id="SSF54695">
    <property type="entry name" value="POZ domain"/>
    <property type="match status" value="1"/>
</dbReference>
<evidence type="ECO:0000259" key="2">
    <source>
        <dbReference type="PROSITE" id="PS50097"/>
    </source>
</evidence>
<name>A0AAW0BHN1_9AGAR</name>
<reference evidence="3 4" key="1">
    <citation type="journal article" date="2024" name="J Genomics">
        <title>Draft genome sequencing and assembly of Favolaschia claudopus CIRM-BRFM 2984 isolated from oak limbs.</title>
        <authorList>
            <person name="Navarro D."/>
            <person name="Drula E."/>
            <person name="Chaduli D."/>
            <person name="Cazenave R."/>
            <person name="Ahrendt S."/>
            <person name="Wang J."/>
            <person name="Lipzen A."/>
            <person name="Daum C."/>
            <person name="Barry K."/>
            <person name="Grigoriev I.V."/>
            <person name="Favel A."/>
            <person name="Rosso M.N."/>
            <person name="Martin F."/>
        </authorList>
    </citation>
    <scope>NUCLEOTIDE SEQUENCE [LARGE SCALE GENOMIC DNA]</scope>
    <source>
        <strain evidence="3 4">CIRM-BRFM 2984</strain>
    </source>
</reference>
<dbReference type="EMBL" id="JAWWNJ010000034">
    <property type="protein sequence ID" value="KAK7025079.1"/>
    <property type="molecule type" value="Genomic_DNA"/>
</dbReference>
<accession>A0AAW0BHN1</accession>
<gene>
    <name evidence="3" type="ORF">R3P38DRAFT_2952715</name>
</gene>
<evidence type="ECO:0000313" key="4">
    <source>
        <dbReference type="Proteomes" id="UP001362999"/>
    </source>
</evidence>
<dbReference type="CDD" id="cd18186">
    <property type="entry name" value="BTB_POZ_ZBTB_KLHL-like"/>
    <property type="match status" value="1"/>
</dbReference>
<comment type="caution">
    <text evidence="3">The sequence shown here is derived from an EMBL/GenBank/DDBJ whole genome shotgun (WGS) entry which is preliminary data.</text>
</comment>
<feature type="domain" description="BTB" evidence="2">
    <location>
        <begin position="29"/>
        <end position="100"/>
    </location>
</feature>
<organism evidence="3 4">
    <name type="scientific">Favolaschia claudopus</name>
    <dbReference type="NCBI Taxonomy" id="2862362"/>
    <lineage>
        <taxon>Eukaryota</taxon>
        <taxon>Fungi</taxon>
        <taxon>Dikarya</taxon>
        <taxon>Basidiomycota</taxon>
        <taxon>Agaricomycotina</taxon>
        <taxon>Agaricomycetes</taxon>
        <taxon>Agaricomycetidae</taxon>
        <taxon>Agaricales</taxon>
        <taxon>Marasmiineae</taxon>
        <taxon>Mycenaceae</taxon>
        <taxon>Favolaschia</taxon>
    </lineage>
</organism>
<evidence type="ECO:0000313" key="3">
    <source>
        <dbReference type="EMBL" id="KAK7025079.1"/>
    </source>
</evidence>
<dbReference type="AlphaFoldDB" id="A0AAW0BHN1"/>
<dbReference type="Gene3D" id="3.30.710.10">
    <property type="entry name" value="Potassium Channel Kv1.1, Chain A"/>
    <property type="match status" value="1"/>
</dbReference>
<dbReference type="Pfam" id="PF00651">
    <property type="entry name" value="BTB"/>
    <property type="match status" value="1"/>
</dbReference>
<dbReference type="InterPro" id="IPR000210">
    <property type="entry name" value="BTB/POZ_dom"/>
</dbReference>
<dbReference type="Proteomes" id="UP001362999">
    <property type="component" value="Unassembled WGS sequence"/>
</dbReference>
<protein>
    <submittedName>
        <fullName evidence="3">BTB domain-containing protein</fullName>
    </submittedName>
</protein>
<dbReference type="InterPro" id="IPR011333">
    <property type="entry name" value="SKP1/BTB/POZ_sf"/>
</dbReference>
<proteinExistence type="predicted"/>